<dbReference type="PANTHER" id="PTHR30576:SF0">
    <property type="entry name" value="UNDECAPRENYL-PHOSPHATE N-ACETYLGALACTOSAMINYL 1-PHOSPHATE TRANSFERASE-RELATED"/>
    <property type="match status" value="1"/>
</dbReference>
<dbReference type="GO" id="GO:0016780">
    <property type="term" value="F:phosphotransferase activity, for other substituted phosphate groups"/>
    <property type="evidence" value="ECO:0007669"/>
    <property type="project" value="TreeGrafter"/>
</dbReference>
<dbReference type="Pfam" id="PF02397">
    <property type="entry name" value="Bac_transf"/>
    <property type="match status" value="1"/>
</dbReference>
<gene>
    <name evidence="9" type="ORF">LXM24_20700</name>
</gene>
<evidence type="ECO:0000256" key="3">
    <source>
        <dbReference type="ARBA" id="ARBA00022679"/>
    </source>
</evidence>
<evidence type="ECO:0000256" key="1">
    <source>
        <dbReference type="ARBA" id="ARBA00004141"/>
    </source>
</evidence>
<dbReference type="NCBIfam" id="TIGR03025">
    <property type="entry name" value="EPS_sugtrans"/>
    <property type="match status" value="1"/>
</dbReference>
<dbReference type="InterPro" id="IPR003362">
    <property type="entry name" value="Bact_transf"/>
</dbReference>
<protein>
    <submittedName>
        <fullName evidence="9">Sugar transferase</fullName>
    </submittedName>
</protein>
<comment type="similarity">
    <text evidence="2">Belongs to the bacterial sugar transferase family.</text>
</comment>
<organism evidence="9 10">
    <name type="scientific">Dyadobacter fanqingshengii</name>
    <dbReference type="NCBI Taxonomy" id="2906443"/>
    <lineage>
        <taxon>Bacteria</taxon>
        <taxon>Pseudomonadati</taxon>
        <taxon>Bacteroidota</taxon>
        <taxon>Cytophagia</taxon>
        <taxon>Cytophagales</taxon>
        <taxon>Spirosomataceae</taxon>
        <taxon>Dyadobacter</taxon>
    </lineage>
</organism>
<dbReference type="Pfam" id="PF13727">
    <property type="entry name" value="CoA_binding_3"/>
    <property type="match status" value="1"/>
</dbReference>
<dbReference type="GO" id="GO:0016020">
    <property type="term" value="C:membrane"/>
    <property type="evidence" value="ECO:0007669"/>
    <property type="project" value="UniProtKB-SubCell"/>
</dbReference>
<sequence length="455" mass="52708">MKNHYPGLLPKAHLWTDVVLLNFSFLIAYLLRFEINPNILPHSYMNLLLVANLVWIFTIHVLKTYLFTRLSYHFNTQLGNFLKAVVVHGAVMMAFLYLSKQGEEYSRYQFLGTYTLFVLLSTTSRAGAVLFLKLYRKAGYNYNRYAIVGKGDLASLIREFYGERKELGYRYYGMFELDGHQNHIGNLEAVVKQNQLDYLYCCLSEMSDDQVRDVIKLGERLKTQIRLVPDFRGFMTNMATIEYHDMYPIIQVNTKPFSSFNEQTLKRSFDLVFSAIVMILGAPIFFLVWAAIKITSPGPVFFKQQRSGRWGEMFYIYKFRSMHVDADKMGLQHSQGDGDPRITPIGRILRKSRLDELPQFINVLKGEMSVVGPRPLYKYDVDMLMEAAPHEFQRLLTVKPGITSIGQINVGYADTVAKNVERLKYDLQYLKSYSVFDDVRLIFRTVQVMVLGRGQ</sequence>
<keyword evidence="3 9" id="KW-0808">Transferase</keyword>
<keyword evidence="5 7" id="KW-1133">Transmembrane helix</keyword>
<feature type="transmembrane region" description="Helical" evidence="7">
    <location>
        <begin position="110"/>
        <end position="135"/>
    </location>
</feature>
<evidence type="ECO:0000256" key="5">
    <source>
        <dbReference type="ARBA" id="ARBA00022989"/>
    </source>
</evidence>
<evidence type="ECO:0000313" key="10">
    <source>
        <dbReference type="Proteomes" id="UP001139700"/>
    </source>
</evidence>
<evidence type="ECO:0000256" key="2">
    <source>
        <dbReference type="ARBA" id="ARBA00006464"/>
    </source>
</evidence>
<evidence type="ECO:0000313" key="9">
    <source>
        <dbReference type="EMBL" id="MCF0042535.1"/>
    </source>
</evidence>
<feature type="transmembrane region" description="Helical" evidence="7">
    <location>
        <begin position="43"/>
        <end position="66"/>
    </location>
</feature>
<dbReference type="AlphaFoldDB" id="A0A9X1PDK2"/>
<dbReference type="Proteomes" id="UP001139700">
    <property type="component" value="Unassembled WGS sequence"/>
</dbReference>
<evidence type="ECO:0000256" key="7">
    <source>
        <dbReference type="SAM" id="Phobius"/>
    </source>
</evidence>
<keyword evidence="6 7" id="KW-0472">Membrane</keyword>
<dbReference type="PANTHER" id="PTHR30576">
    <property type="entry name" value="COLANIC BIOSYNTHESIS UDP-GLUCOSE LIPID CARRIER TRANSFERASE"/>
    <property type="match status" value="1"/>
</dbReference>
<reference evidence="9" key="1">
    <citation type="submission" date="2021-12" db="EMBL/GenBank/DDBJ databases">
        <title>Novel species in genus Dyadobacter.</title>
        <authorList>
            <person name="Ma C."/>
        </authorList>
    </citation>
    <scope>NUCLEOTIDE SEQUENCE</scope>
    <source>
        <strain evidence="9">CY399</strain>
    </source>
</reference>
<comment type="subcellular location">
    <subcellularLocation>
        <location evidence="1">Membrane</location>
        <topology evidence="1">Multi-pass membrane protein</topology>
    </subcellularLocation>
</comment>
<feature type="transmembrane region" description="Helical" evidence="7">
    <location>
        <begin position="12"/>
        <end position="31"/>
    </location>
</feature>
<proteinExistence type="inferred from homology"/>
<name>A0A9X1PDK2_9BACT</name>
<feature type="transmembrane region" description="Helical" evidence="7">
    <location>
        <begin position="78"/>
        <end position="98"/>
    </location>
</feature>
<feature type="transmembrane region" description="Helical" evidence="7">
    <location>
        <begin position="271"/>
        <end position="292"/>
    </location>
</feature>
<keyword evidence="10" id="KW-1185">Reference proteome</keyword>
<accession>A0A9X1PDK2</accession>
<keyword evidence="4 7" id="KW-0812">Transmembrane</keyword>
<evidence type="ECO:0000256" key="4">
    <source>
        <dbReference type="ARBA" id="ARBA00022692"/>
    </source>
</evidence>
<evidence type="ECO:0000259" key="8">
    <source>
        <dbReference type="Pfam" id="PF02397"/>
    </source>
</evidence>
<evidence type="ECO:0000256" key="6">
    <source>
        <dbReference type="ARBA" id="ARBA00023136"/>
    </source>
</evidence>
<dbReference type="InterPro" id="IPR017475">
    <property type="entry name" value="EPS_sugar_tfrase"/>
</dbReference>
<dbReference type="RefSeq" id="WP_234615386.1">
    <property type="nucleotide sequence ID" value="NZ_CP098806.1"/>
</dbReference>
<dbReference type="EMBL" id="JAJTTA010000004">
    <property type="protein sequence ID" value="MCF0042535.1"/>
    <property type="molecule type" value="Genomic_DNA"/>
</dbReference>
<feature type="domain" description="Bacterial sugar transferase" evidence="8">
    <location>
        <begin position="266"/>
        <end position="450"/>
    </location>
</feature>
<comment type="caution">
    <text evidence="9">The sequence shown here is derived from an EMBL/GenBank/DDBJ whole genome shotgun (WGS) entry which is preliminary data.</text>
</comment>